<reference evidence="2" key="1">
    <citation type="submission" date="2013-02" db="EMBL/GenBank/DDBJ databases">
        <authorList>
            <person name="Hughes D."/>
        </authorList>
    </citation>
    <scope>NUCLEOTIDE SEQUENCE</scope>
    <source>
        <strain>Durham</strain>
        <strain evidence="2">NC isolate 2 -- Noor lab</strain>
    </source>
</reference>
<keyword evidence="2" id="KW-1185">Reference proteome</keyword>
<dbReference type="EnsemblMetazoa" id="MESCA005871-RA">
    <property type="protein sequence ID" value="MESCA005871-PA"/>
    <property type="gene ID" value="MESCA005871"/>
</dbReference>
<dbReference type="Proteomes" id="UP000015102">
    <property type="component" value="Unassembled WGS sequence"/>
</dbReference>
<evidence type="ECO:0000313" key="2">
    <source>
        <dbReference type="Proteomes" id="UP000015102"/>
    </source>
</evidence>
<dbReference type="EMBL" id="CAQQ02193424">
    <property type="status" value="NOT_ANNOTATED_CDS"/>
    <property type="molecule type" value="Genomic_DNA"/>
</dbReference>
<dbReference type="HOGENOM" id="CLU_2838562_0_0_1"/>
<organism evidence="1 2">
    <name type="scientific">Megaselia scalaris</name>
    <name type="common">Humpbacked fly</name>
    <name type="synonym">Phora scalaris</name>
    <dbReference type="NCBI Taxonomy" id="36166"/>
    <lineage>
        <taxon>Eukaryota</taxon>
        <taxon>Metazoa</taxon>
        <taxon>Ecdysozoa</taxon>
        <taxon>Arthropoda</taxon>
        <taxon>Hexapoda</taxon>
        <taxon>Insecta</taxon>
        <taxon>Pterygota</taxon>
        <taxon>Neoptera</taxon>
        <taxon>Endopterygota</taxon>
        <taxon>Diptera</taxon>
        <taxon>Brachycera</taxon>
        <taxon>Muscomorpha</taxon>
        <taxon>Platypezoidea</taxon>
        <taxon>Phoridae</taxon>
        <taxon>Megaseliini</taxon>
        <taxon>Megaselia</taxon>
    </lineage>
</organism>
<evidence type="ECO:0000313" key="1">
    <source>
        <dbReference type="EnsemblMetazoa" id="MESCA005871-PA"/>
    </source>
</evidence>
<protein>
    <submittedName>
        <fullName evidence="1">Uncharacterized protein</fullName>
    </submittedName>
</protein>
<proteinExistence type="predicted"/>
<dbReference type="AlphaFoldDB" id="T1GQG6"/>
<reference evidence="1" key="2">
    <citation type="submission" date="2015-06" db="UniProtKB">
        <authorList>
            <consortium name="EnsemblMetazoa"/>
        </authorList>
    </citation>
    <scope>IDENTIFICATION</scope>
</reference>
<accession>T1GQG6</accession>
<name>T1GQG6_MEGSC</name>
<sequence length="66" mass="7281">VFINEATTPRQLHINIKGGGSIKKLGVQNIANFHGVPEGKQPKMTMNNFVNIKKDQKPPNSDIITL</sequence>